<evidence type="ECO:0000256" key="16">
    <source>
        <dbReference type="ARBA" id="ARBA00023289"/>
    </source>
</evidence>
<feature type="transmembrane region" description="Helical" evidence="17">
    <location>
        <begin position="16"/>
        <end position="33"/>
    </location>
</feature>
<gene>
    <name evidence="18" type="ORF">NXF25_012718</name>
</gene>
<keyword evidence="12 17" id="KW-1133">Transmembrane helix</keyword>
<keyword evidence="9 17" id="KW-0812">Transmembrane</keyword>
<evidence type="ECO:0000256" key="10">
    <source>
        <dbReference type="ARBA" id="ARBA00022741"/>
    </source>
</evidence>
<keyword evidence="19" id="KW-1185">Reference proteome</keyword>
<evidence type="ECO:0000256" key="11">
    <source>
        <dbReference type="ARBA" id="ARBA00022927"/>
    </source>
</evidence>
<dbReference type="AlphaFoldDB" id="A0AAW1BCB9"/>
<dbReference type="PROSITE" id="PS51420">
    <property type="entry name" value="RHO"/>
    <property type="match status" value="1"/>
</dbReference>
<keyword evidence="8" id="KW-0813">Transport</keyword>
<dbReference type="SMART" id="SM00175">
    <property type="entry name" value="RAB"/>
    <property type="match status" value="1"/>
</dbReference>
<evidence type="ECO:0000256" key="12">
    <source>
        <dbReference type="ARBA" id="ARBA00022989"/>
    </source>
</evidence>
<dbReference type="GO" id="GO:0005789">
    <property type="term" value="C:endoplasmic reticulum membrane"/>
    <property type="evidence" value="ECO:0007669"/>
    <property type="project" value="UniProtKB-SubCell"/>
</dbReference>
<keyword evidence="16" id="KW-0636">Prenylation</keyword>
<evidence type="ECO:0000256" key="6">
    <source>
        <dbReference type="ARBA" id="ARBA00014258"/>
    </source>
</evidence>
<dbReference type="PROSITE" id="PS51419">
    <property type="entry name" value="RAB"/>
    <property type="match status" value="1"/>
</dbReference>
<comment type="similarity">
    <text evidence="4">Belongs to the small GTPase superfamily. Rab family.</text>
</comment>
<evidence type="ECO:0000256" key="17">
    <source>
        <dbReference type="SAM" id="Phobius"/>
    </source>
</evidence>
<dbReference type="GO" id="GO:0003924">
    <property type="term" value="F:GTPase activity"/>
    <property type="evidence" value="ECO:0007669"/>
    <property type="project" value="InterPro"/>
</dbReference>
<comment type="caution">
    <text evidence="18">The sequence shown here is derived from an EMBL/GenBank/DDBJ whole genome shotgun (WGS) entry which is preliminary data.</text>
</comment>
<evidence type="ECO:0000256" key="8">
    <source>
        <dbReference type="ARBA" id="ARBA00022448"/>
    </source>
</evidence>
<dbReference type="PROSITE" id="PS51421">
    <property type="entry name" value="RAS"/>
    <property type="match status" value="1"/>
</dbReference>
<evidence type="ECO:0000256" key="14">
    <source>
        <dbReference type="ARBA" id="ARBA00023136"/>
    </source>
</evidence>
<dbReference type="GO" id="GO:0032154">
    <property type="term" value="C:cleavage furrow"/>
    <property type="evidence" value="ECO:0007669"/>
    <property type="project" value="UniProtKB-SubCell"/>
</dbReference>
<evidence type="ECO:0000256" key="15">
    <source>
        <dbReference type="ARBA" id="ARBA00023288"/>
    </source>
</evidence>
<feature type="transmembrane region" description="Helical" evidence="17">
    <location>
        <begin position="183"/>
        <end position="208"/>
    </location>
</feature>
<accession>A0AAW1BCB9</accession>
<keyword evidence="15" id="KW-0449">Lipoprotein</keyword>
<dbReference type="InterPro" id="IPR041833">
    <property type="entry name" value="Rab21"/>
</dbReference>
<dbReference type="FunFam" id="3.40.50.300:FF:000550">
    <property type="entry name" value="ras-related protein Rab-21"/>
    <property type="match status" value="1"/>
</dbReference>
<feature type="transmembrane region" description="Helical" evidence="17">
    <location>
        <begin position="220"/>
        <end position="240"/>
    </location>
</feature>
<keyword evidence="11" id="KW-0653">Protein transport</keyword>
<name>A0AAW1BCB9_CROAD</name>
<evidence type="ECO:0000256" key="7">
    <source>
        <dbReference type="ARBA" id="ARBA00014900"/>
    </source>
</evidence>
<evidence type="ECO:0000256" key="1">
    <source>
        <dbReference type="ARBA" id="ARBA00004141"/>
    </source>
</evidence>
<organism evidence="18 19">
    <name type="scientific">Crotalus adamanteus</name>
    <name type="common">Eastern diamondback rattlesnake</name>
    <dbReference type="NCBI Taxonomy" id="8729"/>
    <lineage>
        <taxon>Eukaryota</taxon>
        <taxon>Metazoa</taxon>
        <taxon>Chordata</taxon>
        <taxon>Craniata</taxon>
        <taxon>Vertebrata</taxon>
        <taxon>Euteleostomi</taxon>
        <taxon>Lepidosauria</taxon>
        <taxon>Squamata</taxon>
        <taxon>Bifurcata</taxon>
        <taxon>Unidentata</taxon>
        <taxon>Episquamata</taxon>
        <taxon>Toxicofera</taxon>
        <taxon>Serpentes</taxon>
        <taxon>Colubroidea</taxon>
        <taxon>Viperidae</taxon>
        <taxon>Crotalinae</taxon>
        <taxon>Crotalus</taxon>
    </lineage>
</organism>
<dbReference type="SMART" id="SM00173">
    <property type="entry name" value="RAS"/>
    <property type="match status" value="1"/>
</dbReference>
<dbReference type="InterPro" id="IPR005225">
    <property type="entry name" value="Small_GTP-bd"/>
</dbReference>
<dbReference type="Pfam" id="PF00071">
    <property type="entry name" value="Ras"/>
    <property type="match status" value="1"/>
</dbReference>
<proteinExistence type="inferred from homology"/>
<feature type="transmembrane region" description="Helical" evidence="17">
    <location>
        <begin position="45"/>
        <end position="69"/>
    </location>
</feature>
<dbReference type="Gene3D" id="3.40.50.300">
    <property type="entry name" value="P-loop containing nucleotide triphosphate hydrolases"/>
    <property type="match status" value="1"/>
</dbReference>
<keyword evidence="14 17" id="KW-0472">Membrane</keyword>
<dbReference type="SUPFAM" id="SSF52540">
    <property type="entry name" value="P-loop containing nucleoside triphosphate hydrolases"/>
    <property type="match status" value="1"/>
</dbReference>
<dbReference type="PRINTS" id="PR00449">
    <property type="entry name" value="RASTRNSFRMNG"/>
</dbReference>
<dbReference type="InterPro" id="IPR002794">
    <property type="entry name" value="DUF92_TMEM19"/>
</dbReference>
<evidence type="ECO:0000256" key="4">
    <source>
        <dbReference type="ARBA" id="ARBA00006270"/>
    </source>
</evidence>
<evidence type="ECO:0000256" key="13">
    <source>
        <dbReference type="ARBA" id="ARBA00023134"/>
    </source>
</evidence>
<dbReference type="NCBIfam" id="TIGR00231">
    <property type="entry name" value="small_GTP"/>
    <property type="match status" value="1"/>
</dbReference>
<dbReference type="PANTHER" id="PTHR13353:SF5">
    <property type="entry name" value="TRANSMEMBRANE PROTEIN 19"/>
    <property type="match status" value="1"/>
</dbReference>
<dbReference type="SMART" id="SM00176">
    <property type="entry name" value="RAN"/>
    <property type="match status" value="1"/>
</dbReference>
<evidence type="ECO:0000256" key="3">
    <source>
        <dbReference type="ARBA" id="ARBA00004628"/>
    </source>
</evidence>
<evidence type="ECO:0000256" key="5">
    <source>
        <dbReference type="ARBA" id="ARBA00009012"/>
    </source>
</evidence>
<dbReference type="GO" id="GO:0005525">
    <property type="term" value="F:GTP binding"/>
    <property type="evidence" value="ECO:0007669"/>
    <property type="project" value="UniProtKB-KW"/>
</dbReference>
<evidence type="ECO:0000313" key="18">
    <source>
        <dbReference type="EMBL" id="KAK9399699.1"/>
    </source>
</evidence>
<reference evidence="18 19" key="1">
    <citation type="journal article" date="2024" name="Proc. Natl. Acad. Sci. U.S.A.">
        <title>The genetic regulatory architecture and epigenomic basis for age-related changes in rattlesnake venom.</title>
        <authorList>
            <person name="Hogan M.P."/>
            <person name="Holding M.L."/>
            <person name="Nystrom G.S."/>
            <person name="Colston T.J."/>
            <person name="Bartlett D.A."/>
            <person name="Mason A.J."/>
            <person name="Ellsworth S.A."/>
            <person name="Rautsaw R.M."/>
            <person name="Lawrence K.C."/>
            <person name="Strickland J.L."/>
            <person name="He B."/>
            <person name="Fraser P."/>
            <person name="Margres M.J."/>
            <person name="Gilbert D.M."/>
            <person name="Gibbs H.L."/>
            <person name="Parkinson C.L."/>
            <person name="Rokyta D.R."/>
        </authorList>
    </citation>
    <scope>NUCLEOTIDE SEQUENCE [LARGE SCALE GENOMIC DNA]</scope>
    <source>
        <strain evidence="18">DRR0105</strain>
    </source>
</reference>
<keyword evidence="10" id="KW-0547">Nucleotide-binding</keyword>
<dbReference type="Pfam" id="PF01940">
    <property type="entry name" value="DUF92"/>
    <property type="match status" value="1"/>
</dbReference>
<protein>
    <recommendedName>
        <fullName evidence="7">Ras-related protein Rab-21</fullName>
    </recommendedName>
    <alternativeName>
        <fullName evidence="6">Transmembrane protein 19</fullName>
    </alternativeName>
</protein>
<sequence length="729" mass="78162">MTASTYYGSLRPISPWRWLFSILIPLIIASRGFKKKSLDHGGAIGGLIVGFILTVANYSFFTSMLMFFITSSKLTKWKGEVKKQIDSEYKEGGQRNWVQVFCNGGVPAELALLYMIENGPGEIPIDFSKQYTASWMCLSLLGALACCAGDTWASEIGTVIGHEPRLITTWKKVPVGTNGGVTLVGLISSLLGGAFVGMAYFISQLIFVNDLDISAPQWPIIVFGGSAGLLGSIIDSYLGATMQYSGFDKRTGMVVNHQTENATHISGKPILDNNAPLALHIPPPLSSCCTGCLRCWEGPLARFRLFADLRMSAGLRNGPPSSDDQLGGGAVRLGVSGCRPAGLSGVLLASNTQLVGEAARSGFPWCRPIKLSNYRSPNASPTEKDETDIGPTALSRPLNRSHVSYVISARPPLGNLFLLSLLVFRAALRNAETSAANGVSRDYPHLFRGLLSFFSPRSLPFYGYLGLCSAPRIKAERGSAVCRCEAAGAAVTSLRMATAAATSGAGGGGGGAVAAAAAGGRSFSFKVVLLGEGCVGKTSLVLRYCENKFNDKHITTLQASFLTKKLNIGGKRVNLAIWDTAGQERFHALGPIYYRDSNGAILVYDITDEDSFQKVKNWVKELRKMLGNEICLCIVGNKIDLEKERHVSIQEAESYAESVGAKHYHTSAKQNKGIEELFLDLCKRMIETVQVDERARGNGSSQSGVARRGVQIIDDEPAAQSSGGCCSSG</sequence>
<evidence type="ECO:0000256" key="2">
    <source>
        <dbReference type="ARBA" id="ARBA00004626"/>
    </source>
</evidence>
<keyword evidence="13" id="KW-0342">GTP-binding</keyword>
<comment type="subcellular location">
    <subcellularLocation>
        <location evidence="2">Cleavage furrow</location>
    </subcellularLocation>
    <subcellularLocation>
        <location evidence="3">Endoplasmic reticulum membrane</location>
        <topology evidence="3">Lipid-anchor</topology>
    </subcellularLocation>
    <subcellularLocation>
        <location evidence="1">Membrane</location>
        <topology evidence="1">Multi-pass membrane protein</topology>
    </subcellularLocation>
</comment>
<evidence type="ECO:0000313" key="19">
    <source>
        <dbReference type="Proteomes" id="UP001474421"/>
    </source>
</evidence>
<dbReference type="PANTHER" id="PTHR13353">
    <property type="entry name" value="TRANSMEMBRANE PROTEIN 19"/>
    <property type="match status" value="1"/>
</dbReference>
<dbReference type="EMBL" id="JAOTOJ010000006">
    <property type="protein sequence ID" value="KAK9399699.1"/>
    <property type="molecule type" value="Genomic_DNA"/>
</dbReference>
<comment type="similarity">
    <text evidence="5">Belongs to the TMEM19 family.</text>
</comment>
<dbReference type="CDD" id="cd04123">
    <property type="entry name" value="Rab21"/>
    <property type="match status" value="1"/>
</dbReference>
<dbReference type="InterPro" id="IPR027417">
    <property type="entry name" value="P-loop_NTPase"/>
</dbReference>
<dbReference type="InterPro" id="IPR001806">
    <property type="entry name" value="Small_GTPase"/>
</dbReference>
<dbReference type="Proteomes" id="UP001474421">
    <property type="component" value="Unassembled WGS sequence"/>
</dbReference>
<evidence type="ECO:0000256" key="9">
    <source>
        <dbReference type="ARBA" id="ARBA00022692"/>
    </source>
</evidence>
<dbReference type="GO" id="GO:0015031">
    <property type="term" value="P:protein transport"/>
    <property type="evidence" value="ECO:0007669"/>
    <property type="project" value="UniProtKB-KW"/>
</dbReference>
<dbReference type="SMART" id="SM00174">
    <property type="entry name" value="RHO"/>
    <property type="match status" value="1"/>
</dbReference>
<dbReference type="GO" id="GO:0032482">
    <property type="term" value="P:Rab protein signal transduction"/>
    <property type="evidence" value="ECO:0007669"/>
    <property type="project" value="InterPro"/>
</dbReference>